<dbReference type="Proteomes" id="UP000485058">
    <property type="component" value="Unassembled WGS sequence"/>
</dbReference>
<dbReference type="Gene3D" id="3.90.190.10">
    <property type="entry name" value="Protein tyrosine phosphatase superfamily"/>
    <property type="match status" value="1"/>
</dbReference>
<accession>A0A6A0AEG3</accession>
<dbReference type="EMBL" id="BLLF01004795">
    <property type="protein sequence ID" value="GFH30257.1"/>
    <property type="molecule type" value="Genomic_DNA"/>
</dbReference>
<evidence type="ECO:0000256" key="1">
    <source>
        <dbReference type="SAM" id="MobiDB-lite"/>
    </source>
</evidence>
<protein>
    <submittedName>
        <fullName evidence="2">Uncharacterized protein</fullName>
    </submittedName>
</protein>
<sequence>LVARSSADSSSSKSRGIDSREDRLTLSLANARLVPKGSRSPLLPVLQGQMDNQPVQVVPGLFIGSFMAERNKAALQAAGITHILQAAEGLEPSYPQDFIYMHVAVQASAELGLARTAHPGRDSSLPPPSPEA</sequence>
<organism evidence="2 3">
    <name type="scientific">Haematococcus lacustris</name>
    <name type="common">Green alga</name>
    <name type="synonym">Haematococcus pluvialis</name>
    <dbReference type="NCBI Taxonomy" id="44745"/>
    <lineage>
        <taxon>Eukaryota</taxon>
        <taxon>Viridiplantae</taxon>
        <taxon>Chlorophyta</taxon>
        <taxon>core chlorophytes</taxon>
        <taxon>Chlorophyceae</taxon>
        <taxon>CS clade</taxon>
        <taxon>Chlamydomonadales</taxon>
        <taxon>Haematococcaceae</taxon>
        <taxon>Haematococcus</taxon>
    </lineage>
</organism>
<feature type="region of interest" description="Disordered" evidence="1">
    <location>
        <begin position="1"/>
        <end position="21"/>
    </location>
</feature>
<proteinExistence type="predicted"/>
<reference evidence="2 3" key="1">
    <citation type="submission" date="2020-02" db="EMBL/GenBank/DDBJ databases">
        <title>Draft genome sequence of Haematococcus lacustris strain NIES-144.</title>
        <authorList>
            <person name="Morimoto D."/>
            <person name="Nakagawa S."/>
            <person name="Yoshida T."/>
            <person name="Sawayama S."/>
        </authorList>
    </citation>
    <scope>NUCLEOTIDE SEQUENCE [LARGE SCALE GENOMIC DNA]</scope>
    <source>
        <strain evidence="2 3">NIES-144</strain>
    </source>
</reference>
<feature type="non-terminal residue" evidence="2">
    <location>
        <position position="1"/>
    </location>
</feature>
<dbReference type="AlphaFoldDB" id="A0A6A0AEG3"/>
<comment type="caution">
    <text evidence="2">The sequence shown here is derived from an EMBL/GenBank/DDBJ whole genome shotgun (WGS) entry which is preliminary data.</text>
</comment>
<evidence type="ECO:0000313" key="3">
    <source>
        <dbReference type="Proteomes" id="UP000485058"/>
    </source>
</evidence>
<keyword evidence="3" id="KW-1185">Reference proteome</keyword>
<feature type="compositionally biased region" description="Low complexity" evidence="1">
    <location>
        <begin position="1"/>
        <end position="14"/>
    </location>
</feature>
<evidence type="ECO:0000313" key="2">
    <source>
        <dbReference type="EMBL" id="GFH30257.1"/>
    </source>
</evidence>
<dbReference type="InterPro" id="IPR029021">
    <property type="entry name" value="Prot-tyrosine_phosphatase-like"/>
</dbReference>
<dbReference type="SUPFAM" id="SSF52799">
    <property type="entry name" value="(Phosphotyrosine protein) phosphatases II"/>
    <property type="match status" value="1"/>
</dbReference>
<gene>
    <name evidence="2" type="ORF">HaLaN_29074</name>
</gene>
<name>A0A6A0AEG3_HAELA</name>